<dbReference type="Proteomes" id="UP001266305">
    <property type="component" value="Unassembled WGS sequence"/>
</dbReference>
<sequence length="194" mass="21030">MGPSMSCPREAPGPSLAGSICSLQVLAVSPSHAGDMGPHTKDVSKSKIDELGHAPCSSSYPESCENIRSVDKEETKRTRMTSVAVQVQQGGAQAPSSYRGCTSNISKARKKPTGLVNNTEEIRDQLPTTSLHIENISYQKFKAYRKNGDGVCTRRGEIICVLLSLHLGVPFVTVTVVTILSRYVFHVIHWGVSF</sequence>
<proteinExistence type="predicted"/>
<name>A0ABQ9VUR4_SAGOE</name>
<evidence type="ECO:0000313" key="1">
    <source>
        <dbReference type="EMBL" id="KAK2113131.1"/>
    </source>
</evidence>
<evidence type="ECO:0000313" key="2">
    <source>
        <dbReference type="Proteomes" id="UP001266305"/>
    </source>
</evidence>
<protein>
    <submittedName>
        <fullName evidence="1">Uncharacterized protein</fullName>
    </submittedName>
</protein>
<dbReference type="EMBL" id="JASSZA010000004">
    <property type="protein sequence ID" value="KAK2113131.1"/>
    <property type="molecule type" value="Genomic_DNA"/>
</dbReference>
<gene>
    <name evidence="1" type="ORF">P7K49_007397</name>
</gene>
<reference evidence="1 2" key="1">
    <citation type="submission" date="2023-05" db="EMBL/GenBank/DDBJ databases">
        <title>B98-5 Cell Line De Novo Hybrid Assembly: An Optical Mapping Approach.</title>
        <authorList>
            <person name="Kananen K."/>
            <person name="Auerbach J.A."/>
            <person name="Kautto E."/>
            <person name="Blachly J.S."/>
        </authorList>
    </citation>
    <scope>NUCLEOTIDE SEQUENCE [LARGE SCALE GENOMIC DNA]</scope>
    <source>
        <strain evidence="1">B95-8</strain>
        <tissue evidence="1">Cell line</tissue>
    </source>
</reference>
<organism evidence="1 2">
    <name type="scientific">Saguinus oedipus</name>
    <name type="common">Cotton-top tamarin</name>
    <name type="synonym">Oedipomidas oedipus</name>
    <dbReference type="NCBI Taxonomy" id="9490"/>
    <lineage>
        <taxon>Eukaryota</taxon>
        <taxon>Metazoa</taxon>
        <taxon>Chordata</taxon>
        <taxon>Craniata</taxon>
        <taxon>Vertebrata</taxon>
        <taxon>Euteleostomi</taxon>
        <taxon>Mammalia</taxon>
        <taxon>Eutheria</taxon>
        <taxon>Euarchontoglires</taxon>
        <taxon>Primates</taxon>
        <taxon>Haplorrhini</taxon>
        <taxon>Platyrrhini</taxon>
        <taxon>Cebidae</taxon>
        <taxon>Callitrichinae</taxon>
        <taxon>Saguinus</taxon>
    </lineage>
</organism>
<comment type="caution">
    <text evidence="1">The sequence shown here is derived from an EMBL/GenBank/DDBJ whole genome shotgun (WGS) entry which is preliminary data.</text>
</comment>
<accession>A0ABQ9VUR4</accession>
<keyword evidence="2" id="KW-1185">Reference proteome</keyword>